<proteinExistence type="predicted"/>
<keyword evidence="1" id="KW-0479">Metal-binding</keyword>
<dbReference type="Gene3D" id="1.10.238.10">
    <property type="entry name" value="EF-hand"/>
    <property type="match status" value="1"/>
</dbReference>
<dbReference type="PROSITE" id="PS00448">
    <property type="entry name" value="CLOS_CELLULOSOME_RPT"/>
    <property type="match status" value="1"/>
</dbReference>
<dbReference type="SUPFAM" id="SSF47473">
    <property type="entry name" value="EF-hand"/>
    <property type="match status" value="1"/>
</dbReference>
<sequence length="159" mass="17787">MGANTSSLLSEEIEEIARESNLSARDIKSLYKRFQKLDRSKSGVLSADDLTMIPELAMNPLVPRVTALLHNTNFRQFVNFLGVLSPNAEKSAKIDFAYRIYDVDGDGVVNASDLQTILRMMVGENLNDETLDEITEMIISNADLDGDKVINRSEFETVR</sequence>
<name>A0A7S2ZD40_9RHOD</name>
<dbReference type="InterPro" id="IPR002048">
    <property type="entry name" value="EF_hand_dom"/>
</dbReference>
<dbReference type="PANTHER" id="PTHR45942">
    <property type="entry name" value="PROTEIN PHOSPATASE 3 REGULATORY SUBUNIT B ALPHA ISOFORM TYPE 1"/>
    <property type="match status" value="1"/>
</dbReference>
<dbReference type="PROSITE" id="PS00018">
    <property type="entry name" value="EF_HAND_1"/>
    <property type="match status" value="3"/>
</dbReference>
<dbReference type="InterPro" id="IPR011992">
    <property type="entry name" value="EF-hand-dom_pair"/>
</dbReference>
<dbReference type="CDD" id="cd00051">
    <property type="entry name" value="EFh"/>
    <property type="match status" value="1"/>
</dbReference>
<gene>
    <name evidence="5" type="ORF">RMAR00112_LOCUS4374</name>
</gene>
<dbReference type="GO" id="GO:0005509">
    <property type="term" value="F:calcium ion binding"/>
    <property type="evidence" value="ECO:0007669"/>
    <property type="project" value="InterPro"/>
</dbReference>
<dbReference type="EMBL" id="HBHW01005867">
    <property type="protein sequence ID" value="CAE0036424.1"/>
    <property type="molecule type" value="Transcribed_RNA"/>
</dbReference>
<organism evidence="5">
    <name type="scientific">Rhodosorus marinus</name>
    <dbReference type="NCBI Taxonomy" id="101924"/>
    <lineage>
        <taxon>Eukaryota</taxon>
        <taxon>Rhodophyta</taxon>
        <taxon>Stylonematophyceae</taxon>
        <taxon>Stylonematales</taxon>
        <taxon>Stylonemataceae</taxon>
        <taxon>Rhodosorus</taxon>
    </lineage>
</organism>
<protein>
    <recommendedName>
        <fullName evidence="4">EF-hand domain-containing protein</fullName>
    </recommendedName>
</protein>
<dbReference type="AlphaFoldDB" id="A0A7S2ZD40"/>
<evidence type="ECO:0000259" key="4">
    <source>
        <dbReference type="PROSITE" id="PS50222"/>
    </source>
</evidence>
<evidence type="ECO:0000256" key="1">
    <source>
        <dbReference type="ARBA" id="ARBA00022723"/>
    </source>
</evidence>
<dbReference type="Pfam" id="PF13202">
    <property type="entry name" value="EF-hand_5"/>
    <property type="match status" value="1"/>
</dbReference>
<dbReference type="GO" id="GO:0000272">
    <property type="term" value="P:polysaccharide catabolic process"/>
    <property type="evidence" value="ECO:0007669"/>
    <property type="project" value="InterPro"/>
</dbReference>
<dbReference type="InterPro" id="IPR002105">
    <property type="entry name" value="Dockerin_1_rpt"/>
</dbReference>
<feature type="domain" description="EF-hand" evidence="4">
    <location>
        <begin position="25"/>
        <end position="60"/>
    </location>
</feature>
<keyword evidence="2" id="KW-0677">Repeat</keyword>
<accession>A0A7S2ZD40</accession>
<evidence type="ECO:0000256" key="2">
    <source>
        <dbReference type="ARBA" id="ARBA00022737"/>
    </source>
</evidence>
<dbReference type="GO" id="GO:0004553">
    <property type="term" value="F:hydrolase activity, hydrolyzing O-glycosyl compounds"/>
    <property type="evidence" value="ECO:0007669"/>
    <property type="project" value="InterPro"/>
</dbReference>
<feature type="domain" description="EF-hand" evidence="4">
    <location>
        <begin position="89"/>
        <end position="124"/>
    </location>
</feature>
<reference evidence="5" key="1">
    <citation type="submission" date="2021-01" db="EMBL/GenBank/DDBJ databases">
        <authorList>
            <person name="Corre E."/>
            <person name="Pelletier E."/>
            <person name="Niang G."/>
            <person name="Scheremetjew M."/>
            <person name="Finn R."/>
            <person name="Kale V."/>
            <person name="Holt S."/>
            <person name="Cochrane G."/>
            <person name="Meng A."/>
            <person name="Brown T."/>
            <person name="Cohen L."/>
        </authorList>
    </citation>
    <scope>NUCLEOTIDE SEQUENCE</scope>
    <source>
        <strain evidence="5">CCMP 769</strain>
    </source>
</reference>
<keyword evidence="3" id="KW-0106">Calcium</keyword>
<dbReference type="InterPro" id="IPR018247">
    <property type="entry name" value="EF_Hand_1_Ca_BS"/>
</dbReference>
<evidence type="ECO:0000313" key="5">
    <source>
        <dbReference type="EMBL" id="CAE0036424.1"/>
    </source>
</evidence>
<dbReference type="PROSITE" id="PS50222">
    <property type="entry name" value="EF_HAND_2"/>
    <property type="match status" value="2"/>
</dbReference>
<dbReference type="Pfam" id="PF13499">
    <property type="entry name" value="EF-hand_7"/>
    <property type="match status" value="1"/>
</dbReference>
<evidence type="ECO:0000256" key="3">
    <source>
        <dbReference type="ARBA" id="ARBA00022837"/>
    </source>
</evidence>